<comment type="caution">
    <text evidence="1">The sequence shown here is derived from an EMBL/GenBank/DDBJ whole genome shotgun (WGS) entry which is preliminary data.</text>
</comment>
<dbReference type="Proteomes" id="UP000287124">
    <property type="component" value="Unassembled WGS sequence"/>
</dbReference>
<accession>A0A430L820</accession>
<name>A0A430L820_9HYPO</name>
<protein>
    <recommendedName>
        <fullName evidence="3">YqaJ viral recombinase domain-containing protein</fullName>
    </recommendedName>
</protein>
<dbReference type="EMBL" id="MIKF01000346">
    <property type="protein sequence ID" value="RTE71862.1"/>
    <property type="molecule type" value="Genomic_DNA"/>
</dbReference>
<gene>
    <name evidence="1" type="ORF">BHE90_013738</name>
</gene>
<dbReference type="InterPro" id="IPR011604">
    <property type="entry name" value="PDDEXK-like_dom_sf"/>
</dbReference>
<dbReference type="AlphaFoldDB" id="A0A430L820"/>
<evidence type="ECO:0008006" key="3">
    <source>
        <dbReference type="Google" id="ProtNLM"/>
    </source>
</evidence>
<evidence type="ECO:0000313" key="2">
    <source>
        <dbReference type="Proteomes" id="UP000287124"/>
    </source>
</evidence>
<organism evidence="1 2">
    <name type="scientific">Fusarium euwallaceae</name>
    <dbReference type="NCBI Taxonomy" id="1147111"/>
    <lineage>
        <taxon>Eukaryota</taxon>
        <taxon>Fungi</taxon>
        <taxon>Dikarya</taxon>
        <taxon>Ascomycota</taxon>
        <taxon>Pezizomycotina</taxon>
        <taxon>Sordariomycetes</taxon>
        <taxon>Hypocreomycetidae</taxon>
        <taxon>Hypocreales</taxon>
        <taxon>Nectriaceae</taxon>
        <taxon>Fusarium</taxon>
        <taxon>Fusarium solani species complex</taxon>
    </lineage>
</organism>
<reference evidence="1 2" key="1">
    <citation type="submission" date="2017-06" db="EMBL/GenBank/DDBJ databases">
        <title>Comparative genomic analysis of Ambrosia Fusariam Clade fungi.</title>
        <authorList>
            <person name="Stajich J.E."/>
            <person name="Carrillo J."/>
            <person name="Kijimoto T."/>
            <person name="Eskalen A."/>
            <person name="O'Donnell K."/>
            <person name="Kasson M."/>
        </authorList>
    </citation>
    <scope>NUCLEOTIDE SEQUENCE [LARGE SCALE GENOMIC DNA]</scope>
    <source>
        <strain evidence="1 2">UCR1854</strain>
    </source>
</reference>
<sequence>MKHHDFDWIKPDDLDLARSRLWGQLRDSIGNLRFEAEAHEQFRVDTEEHTEECCLLGRADIVAVSSPDQNMSDTIWEIKFVSQLSNQHVIQAWAYAYLLRLPCAILYNVRTGERWDITPRDGLEGLHRLIEEVLRLKYTTERKVSDEEFIEKSTRQRLEVMKLE</sequence>
<keyword evidence="2" id="KW-1185">Reference proteome</keyword>
<proteinExistence type="predicted"/>
<evidence type="ECO:0000313" key="1">
    <source>
        <dbReference type="EMBL" id="RTE71862.1"/>
    </source>
</evidence>
<dbReference type="Gene3D" id="3.90.320.10">
    <property type="match status" value="1"/>
</dbReference>